<organism evidence="8 9">
    <name type="scientific">Candidatus Nitrotoga arctica</name>
    <dbReference type="NCBI Taxonomy" id="453162"/>
    <lineage>
        <taxon>Bacteria</taxon>
        <taxon>Pseudomonadati</taxon>
        <taxon>Pseudomonadota</taxon>
        <taxon>Betaproteobacteria</taxon>
        <taxon>Nitrosomonadales</taxon>
        <taxon>Gallionellaceae</taxon>
        <taxon>Candidatus Nitrotoga</taxon>
    </lineage>
</organism>
<keyword evidence="5 7" id="KW-0472">Membrane</keyword>
<feature type="transmembrane region" description="Helical" evidence="7">
    <location>
        <begin position="135"/>
        <end position="153"/>
    </location>
</feature>
<feature type="transmembrane region" description="Helical" evidence="7">
    <location>
        <begin position="7"/>
        <end position="28"/>
    </location>
</feature>
<feature type="transmembrane region" description="Helical" evidence="7">
    <location>
        <begin position="203"/>
        <end position="223"/>
    </location>
</feature>
<evidence type="ECO:0000256" key="1">
    <source>
        <dbReference type="ARBA" id="ARBA00004141"/>
    </source>
</evidence>
<proteinExistence type="inferred from homology"/>
<evidence type="ECO:0000313" key="9">
    <source>
        <dbReference type="Proteomes" id="UP000839052"/>
    </source>
</evidence>
<feature type="transmembrane region" description="Helical" evidence="7">
    <location>
        <begin position="63"/>
        <end position="83"/>
    </location>
</feature>
<evidence type="ECO:0000313" key="8">
    <source>
        <dbReference type="EMBL" id="CAG9932322.1"/>
    </source>
</evidence>
<reference evidence="8 9" key="1">
    <citation type="submission" date="2021-10" db="EMBL/GenBank/DDBJ databases">
        <authorList>
            <person name="Koch H."/>
        </authorList>
    </citation>
    <scope>NUCLEOTIDE SEQUENCE [LARGE SCALE GENOMIC DNA]</scope>
    <source>
        <strain evidence="8">6680</strain>
    </source>
</reference>
<sequence>MNIVDLEILLPAFIAGLLVLATHVPLGMKVLARGIIFADITVAQIAGLGVVIAGLLRLTEYPLAVQVMAATSALLGAELLTVIERKLPEVQEACIGLLFVLAASGSILLMSHDTKAGEHIKDLLVGQILWVSKNQLIATAILTATLLALWNVVNKRFGSMGFYTLFALAVTASVQLVGVYLVFASLIVPALATHNLQRKRQRIIIAFAVGSSGYAGGLLLSVWLDLPSGAAIVWAMSLVGAAVLFRNRKRLAN</sequence>
<evidence type="ECO:0000256" key="4">
    <source>
        <dbReference type="ARBA" id="ARBA00022989"/>
    </source>
</evidence>
<dbReference type="PANTHER" id="PTHR30477:SF19">
    <property type="entry name" value="METAL ABC TRANSPORTER PERMEASE"/>
    <property type="match status" value="1"/>
</dbReference>
<feature type="transmembrane region" description="Helical" evidence="7">
    <location>
        <begin position="165"/>
        <end position="191"/>
    </location>
</feature>
<evidence type="ECO:0000256" key="2">
    <source>
        <dbReference type="ARBA" id="ARBA00008034"/>
    </source>
</evidence>
<comment type="subcellular location">
    <subcellularLocation>
        <location evidence="6">Cell membrane</location>
        <topology evidence="6">Multi-pass membrane protein</topology>
    </subcellularLocation>
    <subcellularLocation>
        <location evidence="1">Membrane</location>
        <topology evidence="1">Multi-pass membrane protein</topology>
    </subcellularLocation>
</comment>
<dbReference type="Proteomes" id="UP000839052">
    <property type="component" value="Chromosome"/>
</dbReference>
<dbReference type="EMBL" id="OU912926">
    <property type="protein sequence ID" value="CAG9932322.1"/>
    <property type="molecule type" value="Genomic_DNA"/>
</dbReference>
<keyword evidence="9" id="KW-1185">Reference proteome</keyword>
<evidence type="ECO:0000256" key="7">
    <source>
        <dbReference type="SAM" id="Phobius"/>
    </source>
</evidence>
<dbReference type="RefSeq" id="WP_239796270.1">
    <property type="nucleotide sequence ID" value="NZ_OU912926.1"/>
</dbReference>
<keyword evidence="4 7" id="KW-1133">Transmembrane helix</keyword>
<accession>A0ABN8AM66</accession>
<dbReference type="PANTHER" id="PTHR30477">
    <property type="entry name" value="ABC-TRANSPORTER METAL-BINDING PROTEIN"/>
    <property type="match status" value="1"/>
</dbReference>
<comment type="similarity">
    <text evidence="2 6">Belongs to the ABC-3 integral membrane protein family.</text>
</comment>
<evidence type="ECO:0000256" key="5">
    <source>
        <dbReference type="ARBA" id="ARBA00023136"/>
    </source>
</evidence>
<keyword evidence="6" id="KW-0813">Transport</keyword>
<dbReference type="Pfam" id="PF00950">
    <property type="entry name" value="ABC-3"/>
    <property type="match status" value="1"/>
</dbReference>
<gene>
    <name evidence="8" type="primary">znuB</name>
    <name evidence="8" type="ORF">NTG6680_1069</name>
</gene>
<feature type="transmembrane region" description="Helical" evidence="7">
    <location>
        <begin position="34"/>
        <end position="56"/>
    </location>
</feature>
<protein>
    <submittedName>
        <fullName evidence="8">Zinc/manganese transporter permease</fullName>
    </submittedName>
</protein>
<dbReference type="SUPFAM" id="SSF81345">
    <property type="entry name" value="ABC transporter involved in vitamin B12 uptake, BtuC"/>
    <property type="match status" value="1"/>
</dbReference>
<dbReference type="InterPro" id="IPR037294">
    <property type="entry name" value="ABC_BtuC-like"/>
</dbReference>
<feature type="transmembrane region" description="Helical" evidence="7">
    <location>
        <begin position="229"/>
        <end position="245"/>
    </location>
</feature>
<evidence type="ECO:0000256" key="6">
    <source>
        <dbReference type="RuleBase" id="RU003943"/>
    </source>
</evidence>
<evidence type="ECO:0000256" key="3">
    <source>
        <dbReference type="ARBA" id="ARBA00022692"/>
    </source>
</evidence>
<name>A0ABN8AM66_9PROT</name>
<dbReference type="InterPro" id="IPR001626">
    <property type="entry name" value="ABC_TroCD"/>
</dbReference>
<feature type="transmembrane region" description="Helical" evidence="7">
    <location>
        <begin position="95"/>
        <end position="114"/>
    </location>
</feature>
<keyword evidence="3 6" id="KW-0812">Transmembrane</keyword>